<dbReference type="VEuPathDB" id="FungiDB:TREMEDRAFT_27979"/>
<name>A0A4V1M359_TREME</name>
<feature type="compositionally biased region" description="Polar residues" evidence="1">
    <location>
        <begin position="69"/>
        <end position="88"/>
    </location>
</feature>
<reference evidence="2 3" key="1">
    <citation type="submission" date="2016-06" db="EMBL/GenBank/DDBJ databases">
        <title>Evolution of pathogenesis and genome organization in the Tremellales.</title>
        <authorList>
            <person name="Cuomo C."/>
            <person name="Litvintseva A."/>
            <person name="Heitman J."/>
            <person name="Chen Y."/>
            <person name="Sun S."/>
            <person name="Springer D."/>
            <person name="Dromer F."/>
            <person name="Young S."/>
            <person name="Zeng Q."/>
            <person name="Chapman S."/>
            <person name="Gujja S."/>
            <person name="Saif S."/>
            <person name="Birren B."/>
        </authorList>
    </citation>
    <scope>NUCLEOTIDE SEQUENCE [LARGE SCALE GENOMIC DNA]</scope>
    <source>
        <strain evidence="2 3">ATCC 28783</strain>
    </source>
</reference>
<sequence length="755" mass="82263">MPLYATGSNSSGHLSISHQLDVSTFTQCQIHPTLLEEKLQVMDISSSSSHTLLLSRLTISSHCDHSKSLESSNNQSHHTLNQPFSSNGIKEPLDEYRNILLGAGTNTLGQLGPLCLLSSKPQTYTRFKPVDLLTPLGLKTEEWEPVKIAVTWSSSFVVYRRILTSSSTSQLHSQSSSTSQHHPRPQPTSTSHPLSQSSSTSHPQPQSSNTSHHSELSNPDSIKTPQRPSTSDHNYISRNNTQTSNNNKEMNRKINGSSEILIACGSNDFGELGYLPKSQPDKISITLPNTTPNIVDLDLGEEERIKFIKGGQRHVICVIESFGKKDRVIGWGASRKGELDGSICFVPWNRGDSLLSPMSESERRRVVDGETEIEKHRRDTSVIGIGKGKGKGKGKQVLKSPYSQPTEIHLPIPPEVKIVDISLGASHTLVLLSNGNVLAWGNDTKSQITGLNPVSNITDSSEIGQSINVNGSNEELSKGGCEGTNTNNVTNRESTKMDDAKRGTNVIGIAARWTGSYILDSERKIWSQGSDTHSQLLRCPHSSSSSLQSPDITPISPSMSTVVSTTQSTSSSTIQATSSSTIQATSSSSSLKGLSSSRNTKTIYEINGGREIRERKKTGEETRTQVSLPPGRVERIVAGSEHLLVLFDPSGEQSHDSMTNNDTEMGIGIDSVTRISEVMESGVKIEKRTKNGERSNANGEKELELWTGGWNEHGNLGLGHLQDRDRLEKVSLPGKVLNMWAGCANSWILVDGWEL</sequence>
<feature type="compositionally biased region" description="Polar residues" evidence="1">
    <location>
        <begin position="216"/>
        <end position="251"/>
    </location>
</feature>
<dbReference type="EMBL" id="SDIL01000124">
    <property type="protein sequence ID" value="RXK35730.1"/>
    <property type="molecule type" value="Genomic_DNA"/>
</dbReference>
<dbReference type="PANTHER" id="PTHR45982">
    <property type="entry name" value="REGULATOR OF CHROMOSOME CONDENSATION"/>
    <property type="match status" value="1"/>
</dbReference>
<dbReference type="PANTHER" id="PTHR45982:SF1">
    <property type="entry name" value="REGULATOR OF CHROMOSOME CONDENSATION"/>
    <property type="match status" value="1"/>
</dbReference>
<feature type="compositionally biased region" description="Low complexity" evidence="1">
    <location>
        <begin position="553"/>
        <end position="597"/>
    </location>
</feature>
<feature type="region of interest" description="Disordered" evidence="1">
    <location>
        <begin position="169"/>
        <end position="251"/>
    </location>
</feature>
<dbReference type="Pfam" id="PF13540">
    <property type="entry name" value="RCC1_2"/>
    <property type="match status" value="1"/>
</dbReference>
<dbReference type="InterPro" id="IPR051553">
    <property type="entry name" value="Ran_GTPase-activating"/>
</dbReference>
<evidence type="ECO:0008006" key="4">
    <source>
        <dbReference type="Google" id="ProtNLM"/>
    </source>
</evidence>
<dbReference type="AlphaFoldDB" id="A0A4V1M359"/>
<feature type="region of interest" description="Disordered" evidence="1">
    <location>
        <begin position="68"/>
        <end position="88"/>
    </location>
</feature>
<organism evidence="2 3">
    <name type="scientific">Tremella mesenterica</name>
    <name type="common">Jelly fungus</name>
    <dbReference type="NCBI Taxonomy" id="5217"/>
    <lineage>
        <taxon>Eukaryota</taxon>
        <taxon>Fungi</taxon>
        <taxon>Dikarya</taxon>
        <taxon>Basidiomycota</taxon>
        <taxon>Agaricomycotina</taxon>
        <taxon>Tremellomycetes</taxon>
        <taxon>Tremellales</taxon>
        <taxon>Tremellaceae</taxon>
        <taxon>Tremella</taxon>
    </lineage>
</organism>
<feature type="region of interest" description="Disordered" evidence="1">
    <location>
        <begin position="470"/>
        <end position="499"/>
    </location>
</feature>
<dbReference type="Gene3D" id="2.130.10.30">
    <property type="entry name" value="Regulator of chromosome condensation 1/beta-lactamase-inhibitor protein II"/>
    <property type="match status" value="2"/>
</dbReference>
<dbReference type="SUPFAM" id="SSF50985">
    <property type="entry name" value="RCC1/BLIP-II"/>
    <property type="match status" value="1"/>
</dbReference>
<proteinExistence type="predicted"/>
<dbReference type="OrthoDB" id="5370059at2759"/>
<protein>
    <recommendedName>
        <fullName evidence="4">Secretion-regulating guanine nucleotide exchange factor</fullName>
    </recommendedName>
</protein>
<feature type="compositionally biased region" description="Low complexity" evidence="1">
    <location>
        <begin position="169"/>
        <end position="180"/>
    </location>
</feature>
<dbReference type="Proteomes" id="UP000289152">
    <property type="component" value="Unassembled WGS sequence"/>
</dbReference>
<gene>
    <name evidence="2" type="ORF">M231_07019</name>
</gene>
<feature type="compositionally biased region" description="Basic and acidic residues" evidence="1">
    <location>
        <begin position="608"/>
        <end position="623"/>
    </location>
</feature>
<comment type="caution">
    <text evidence="2">The sequence shown here is derived from an EMBL/GenBank/DDBJ whole genome shotgun (WGS) entry which is preliminary data.</text>
</comment>
<accession>A0A4V1M359</accession>
<feature type="compositionally biased region" description="Polar residues" evidence="1">
    <location>
        <begin position="483"/>
        <end position="492"/>
    </location>
</feature>
<keyword evidence="3" id="KW-1185">Reference proteome</keyword>
<dbReference type="STRING" id="5217.A0A4V1M359"/>
<evidence type="ECO:0000313" key="2">
    <source>
        <dbReference type="EMBL" id="RXK35730.1"/>
    </source>
</evidence>
<dbReference type="InterPro" id="IPR009091">
    <property type="entry name" value="RCC1/BLIP-II"/>
</dbReference>
<dbReference type="InParanoid" id="A0A4V1M359"/>
<feature type="compositionally biased region" description="Low complexity" evidence="1">
    <location>
        <begin position="187"/>
        <end position="211"/>
    </location>
</feature>
<feature type="region of interest" description="Disordered" evidence="1">
    <location>
        <begin position="534"/>
        <end position="627"/>
    </location>
</feature>
<evidence type="ECO:0000256" key="1">
    <source>
        <dbReference type="SAM" id="MobiDB-lite"/>
    </source>
</evidence>
<evidence type="ECO:0000313" key="3">
    <source>
        <dbReference type="Proteomes" id="UP000289152"/>
    </source>
</evidence>